<gene>
    <name evidence="1" type="primary">Dsim\GD24424</name>
    <name evidence="1" type="ORF">Dsim_GD24424</name>
</gene>
<dbReference type="OrthoDB" id="25654at2759"/>
<proteinExistence type="predicted"/>
<sequence length="80" mass="9349">AQSVARAKQLRAKFEKWQKNEIEQEIKEGRVDVYSQLISNESIESAKTIRERFENMKKSETAMENTSKTQIKRFVVSALQ</sequence>
<feature type="non-terminal residue" evidence="1">
    <location>
        <position position="1"/>
    </location>
</feature>
<organism evidence="1 2">
    <name type="scientific">Drosophila simulans</name>
    <name type="common">Fruit fly</name>
    <dbReference type="NCBI Taxonomy" id="7240"/>
    <lineage>
        <taxon>Eukaryota</taxon>
        <taxon>Metazoa</taxon>
        <taxon>Ecdysozoa</taxon>
        <taxon>Arthropoda</taxon>
        <taxon>Hexapoda</taxon>
        <taxon>Insecta</taxon>
        <taxon>Pterygota</taxon>
        <taxon>Neoptera</taxon>
        <taxon>Endopterygota</taxon>
        <taxon>Diptera</taxon>
        <taxon>Brachycera</taxon>
        <taxon>Muscomorpha</taxon>
        <taxon>Ephydroidea</taxon>
        <taxon>Drosophilidae</taxon>
        <taxon>Drosophila</taxon>
        <taxon>Sophophora</taxon>
    </lineage>
</organism>
<dbReference type="OMA" id="QIHEMEN"/>
<name>B4R2J2_DROSI</name>
<accession>B4R2J2</accession>
<dbReference type="EMBL" id="CM000365">
    <property type="protein sequence ID" value="EDX15243.1"/>
    <property type="molecule type" value="Genomic_DNA"/>
</dbReference>
<evidence type="ECO:0000313" key="2">
    <source>
        <dbReference type="Proteomes" id="UP000000304"/>
    </source>
</evidence>
<dbReference type="Proteomes" id="UP000000304">
    <property type="component" value="Chromosome 4"/>
</dbReference>
<dbReference type="STRING" id="7240.B4R2J2"/>
<dbReference type="AlphaFoldDB" id="B4R2J2"/>
<keyword evidence="2" id="KW-1185">Reference proteome</keyword>
<reference evidence="1 2" key="1">
    <citation type="journal article" date="2007" name="Nature">
        <title>Evolution of genes and genomes on the Drosophila phylogeny.</title>
        <authorList>
            <consortium name="Drosophila 12 Genomes Consortium"/>
            <person name="Clark A.G."/>
            <person name="Eisen M.B."/>
            <person name="Smith D.R."/>
            <person name="Bergman C.M."/>
            <person name="Oliver B."/>
            <person name="Markow T.A."/>
            <person name="Kaufman T.C."/>
            <person name="Kellis M."/>
            <person name="Gelbart W."/>
            <person name="Iyer V.N."/>
            <person name="Pollard D.A."/>
            <person name="Sackton T.B."/>
            <person name="Larracuente A.M."/>
            <person name="Singh N.D."/>
            <person name="Abad J.P."/>
            <person name="Abt D.N."/>
            <person name="Adryan B."/>
            <person name="Aguade M."/>
            <person name="Akashi H."/>
            <person name="Anderson W.W."/>
            <person name="Aquadro C.F."/>
            <person name="Ardell D.H."/>
            <person name="Arguello R."/>
            <person name="Artieri C.G."/>
            <person name="Barbash D.A."/>
            <person name="Barker D."/>
            <person name="Barsanti P."/>
            <person name="Batterham P."/>
            <person name="Batzoglou S."/>
            <person name="Begun D."/>
            <person name="Bhutkar A."/>
            <person name="Blanco E."/>
            <person name="Bosak S.A."/>
            <person name="Bradley R.K."/>
            <person name="Brand A.D."/>
            <person name="Brent M.R."/>
            <person name="Brooks A.N."/>
            <person name="Brown R.H."/>
            <person name="Butlin R.K."/>
            <person name="Caggese C."/>
            <person name="Calvi B.R."/>
            <person name="Bernardo de Carvalho A."/>
            <person name="Caspi A."/>
            <person name="Castrezana S."/>
            <person name="Celniker S.E."/>
            <person name="Chang J.L."/>
            <person name="Chapple C."/>
            <person name="Chatterji S."/>
            <person name="Chinwalla A."/>
            <person name="Civetta A."/>
            <person name="Clifton S.W."/>
            <person name="Comeron J.M."/>
            <person name="Costello J.C."/>
            <person name="Coyne J.A."/>
            <person name="Daub J."/>
            <person name="David R.G."/>
            <person name="Delcher A.L."/>
            <person name="Delehaunty K."/>
            <person name="Do C.B."/>
            <person name="Ebling H."/>
            <person name="Edwards K."/>
            <person name="Eickbush T."/>
            <person name="Evans J.D."/>
            <person name="Filipski A."/>
            <person name="Findeiss S."/>
            <person name="Freyhult E."/>
            <person name="Fulton L."/>
            <person name="Fulton R."/>
            <person name="Garcia A.C."/>
            <person name="Gardiner A."/>
            <person name="Garfield D.A."/>
            <person name="Garvin B.E."/>
            <person name="Gibson G."/>
            <person name="Gilbert D."/>
            <person name="Gnerre S."/>
            <person name="Godfrey J."/>
            <person name="Good R."/>
            <person name="Gotea V."/>
            <person name="Gravely B."/>
            <person name="Greenberg A.J."/>
            <person name="Griffiths-Jones S."/>
            <person name="Gross S."/>
            <person name="Guigo R."/>
            <person name="Gustafson E.A."/>
            <person name="Haerty W."/>
            <person name="Hahn M.W."/>
            <person name="Halligan D.L."/>
            <person name="Halpern A.L."/>
            <person name="Halter G.M."/>
            <person name="Han M.V."/>
            <person name="Heger A."/>
            <person name="Hillier L."/>
            <person name="Hinrichs A.S."/>
            <person name="Holmes I."/>
            <person name="Hoskins R.A."/>
            <person name="Hubisz M.J."/>
            <person name="Hultmark D."/>
            <person name="Huntley M.A."/>
            <person name="Jaffe D.B."/>
            <person name="Jagadeeshan S."/>
            <person name="Jeck W.R."/>
            <person name="Johnson J."/>
            <person name="Jones C.D."/>
            <person name="Jordan W.C."/>
            <person name="Karpen G.H."/>
            <person name="Kataoka E."/>
            <person name="Keightley P.D."/>
            <person name="Kheradpour P."/>
            <person name="Kirkness E.F."/>
            <person name="Koerich L.B."/>
            <person name="Kristiansen K."/>
            <person name="Kudrna D."/>
            <person name="Kulathinal R.J."/>
            <person name="Kumar S."/>
            <person name="Kwok R."/>
            <person name="Lander E."/>
            <person name="Langley C.H."/>
            <person name="Lapoint R."/>
            <person name="Lazzaro B.P."/>
            <person name="Lee S.J."/>
            <person name="Levesque L."/>
            <person name="Li R."/>
            <person name="Lin C.F."/>
            <person name="Lin M.F."/>
            <person name="Lindblad-Toh K."/>
            <person name="Llopart A."/>
            <person name="Long M."/>
            <person name="Low L."/>
            <person name="Lozovsky E."/>
            <person name="Lu J."/>
            <person name="Luo M."/>
            <person name="Machado C.A."/>
            <person name="Makalowski W."/>
            <person name="Marzo M."/>
            <person name="Matsuda M."/>
            <person name="Matzkin L."/>
            <person name="McAllister B."/>
            <person name="McBride C.S."/>
            <person name="McKernan B."/>
            <person name="McKernan K."/>
            <person name="Mendez-Lago M."/>
            <person name="Minx P."/>
            <person name="Mollenhauer M.U."/>
            <person name="Montooth K."/>
            <person name="Mount S.M."/>
            <person name="Mu X."/>
            <person name="Myers E."/>
            <person name="Negre B."/>
            <person name="Newfeld S."/>
            <person name="Nielsen R."/>
            <person name="Noor M.A."/>
            <person name="O'Grady P."/>
            <person name="Pachter L."/>
            <person name="Papaceit M."/>
            <person name="Parisi M.J."/>
            <person name="Parisi M."/>
            <person name="Parts L."/>
            <person name="Pedersen J.S."/>
            <person name="Pesole G."/>
            <person name="Phillippy A.M."/>
            <person name="Ponting C.P."/>
            <person name="Pop M."/>
            <person name="Porcelli D."/>
            <person name="Powell J.R."/>
            <person name="Prohaska S."/>
            <person name="Pruitt K."/>
            <person name="Puig M."/>
            <person name="Quesneville H."/>
            <person name="Ram K.R."/>
            <person name="Rand D."/>
            <person name="Rasmussen M.D."/>
            <person name="Reed L.K."/>
            <person name="Reenan R."/>
            <person name="Reily A."/>
            <person name="Remington K.A."/>
            <person name="Rieger T.T."/>
            <person name="Ritchie M.G."/>
            <person name="Robin C."/>
            <person name="Rogers Y.H."/>
            <person name="Rohde C."/>
            <person name="Rozas J."/>
            <person name="Rubenfield M.J."/>
            <person name="Ruiz A."/>
            <person name="Russo S."/>
            <person name="Salzberg S.L."/>
            <person name="Sanchez-Gracia A."/>
            <person name="Saranga D.J."/>
            <person name="Sato H."/>
            <person name="Schaeffer S.W."/>
            <person name="Schatz M.C."/>
            <person name="Schlenke T."/>
            <person name="Schwartz R."/>
            <person name="Segarra C."/>
            <person name="Singh R.S."/>
            <person name="Sirot L."/>
            <person name="Sirota M."/>
            <person name="Sisneros N.B."/>
            <person name="Smith C.D."/>
            <person name="Smith T.F."/>
            <person name="Spieth J."/>
            <person name="Stage D.E."/>
            <person name="Stark A."/>
            <person name="Stephan W."/>
            <person name="Strausberg R.L."/>
            <person name="Strempel S."/>
            <person name="Sturgill D."/>
            <person name="Sutton G."/>
            <person name="Sutton G.G."/>
            <person name="Tao W."/>
            <person name="Teichmann S."/>
            <person name="Tobari Y.N."/>
            <person name="Tomimura Y."/>
            <person name="Tsolas J.M."/>
            <person name="Valente V.L."/>
            <person name="Venter E."/>
            <person name="Venter J.C."/>
            <person name="Vicario S."/>
            <person name="Vieira F.G."/>
            <person name="Vilella A.J."/>
            <person name="Villasante A."/>
            <person name="Walenz B."/>
            <person name="Wang J."/>
            <person name="Wasserman M."/>
            <person name="Watts T."/>
            <person name="Wilson D."/>
            <person name="Wilson R.K."/>
            <person name="Wing R.A."/>
            <person name="Wolfner M.F."/>
            <person name="Wong A."/>
            <person name="Wong G.K."/>
            <person name="Wu C.I."/>
            <person name="Wu G."/>
            <person name="Yamamoto D."/>
            <person name="Yang H.P."/>
            <person name="Yang S.P."/>
            <person name="Yorke J.A."/>
            <person name="Yoshida K."/>
            <person name="Zdobnov E."/>
            <person name="Zhang P."/>
            <person name="Zhang Y."/>
            <person name="Zimin A.V."/>
            <person name="Baldwin J."/>
            <person name="Abdouelleil A."/>
            <person name="Abdulkadir J."/>
            <person name="Abebe A."/>
            <person name="Abera B."/>
            <person name="Abreu J."/>
            <person name="Acer S.C."/>
            <person name="Aftuck L."/>
            <person name="Alexander A."/>
            <person name="An P."/>
            <person name="Anderson E."/>
            <person name="Anderson S."/>
            <person name="Arachi H."/>
            <person name="Azer M."/>
            <person name="Bachantsang P."/>
            <person name="Barry A."/>
            <person name="Bayul T."/>
            <person name="Berlin A."/>
            <person name="Bessette D."/>
            <person name="Bloom T."/>
            <person name="Blye J."/>
            <person name="Boguslavskiy L."/>
            <person name="Bonnet C."/>
            <person name="Boukhgalter B."/>
            <person name="Bourzgui I."/>
            <person name="Brown A."/>
            <person name="Cahill P."/>
            <person name="Channer S."/>
            <person name="Cheshatsang Y."/>
            <person name="Chuda L."/>
            <person name="Citroen M."/>
            <person name="Collymore A."/>
            <person name="Cooke P."/>
            <person name="Costello M."/>
            <person name="D'Aco K."/>
            <person name="Daza R."/>
            <person name="De Haan G."/>
            <person name="DeGray S."/>
            <person name="DeMaso C."/>
            <person name="Dhargay N."/>
            <person name="Dooley K."/>
            <person name="Dooley E."/>
            <person name="Doricent M."/>
            <person name="Dorje P."/>
            <person name="Dorjee K."/>
            <person name="Dupes A."/>
            <person name="Elong R."/>
            <person name="Falk J."/>
            <person name="Farina A."/>
            <person name="Faro S."/>
            <person name="Ferguson D."/>
            <person name="Fisher S."/>
            <person name="Foley C.D."/>
            <person name="Franke A."/>
            <person name="Friedrich D."/>
            <person name="Gadbois L."/>
            <person name="Gearin G."/>
            <person name="Gearin C.R."/>
            <person name="Giannoukos G."/>
            <person name="Goode T."/>
            <person name="Graham J."/>
            <person name="Grandbois E."/>
            <person name="Grewal S."/>
            <person name="Gyaltsen K."/>
            <person name="Hafez N."/>
            <person name="Hagos B."/>
            <person name="Hall J."/>
            <person name="Henson C."/>
            <person name="Hollinger A."/>
            <person name="Honan T."/>
            <person name="Huard M.D."/>
            <person name="Hughes L."/>
            <person name="Hurhula B."/>
            <person name="Husby M.E."/>
            <person name="Kamat A."/>
            <person name="Kanga B."/>
            <person name="Kashin S."/>
            <person name="Khazanovich D."/>
            <person name="Kisner P."/>
            <person name="Lance K."/>
            <person name="Lara M."/>
            <person name="Lee W."/>
            <person name="Lennon N."/>
            <person name="Letendre F."/>
            <person name="LeVine R."/>
            <person name="Lipovsky A."/>
            <person name="Liu X."/>
            <person name="Liu J."/>
            <person name="Liu S."/>
            <person name="Lokyitsang T."/>
            <person name="Lokyitsang Y."/>
            <person name="Lubonja R."/>
            <person name="Lui A."/>
            <person name="MacDonald P."/>
            <person name="Magnisalis V."/>
            <person name="Maru K."/>
            <person name="Matthews C."/>
            <person name="McCusker W."/>
            <person name="McDonough S."/>
            <person name="Mehta T."/>
            <person name="Meldrim J."/>
            <person name="Meneus L."/>
            <person name="Mihai O."/>
            <person name="Mihalev A."/>
            <person name="Mihova T."/>
            <person name="Mittelman R."/>
            <person name="Mlenga V."/>
            <person name="Montmayeur A."/>
            <person name="Mulrain L."/>
            <person name="Navidi A."/>
            <person name="Naylor J."/>
            <person name="Negash T."/>
            <person name="Nguyen T."/>
            <person name="Nguyen N."/>
            <person name="Nicol R."/>
            <person name="Norbu C."/>
            <person name="Norbu N."/>
            <person name="Novod N."/>
            <person name="O'Neill B."/>
            <person name="Osman S."/>
            <person name="Markiewicz E."/>
            <person name="Oyono O.L."/>
            <person name="Patti C."/>
            <person name="Phunkhang P."/>
            <person name="Pierre F."/>
            <person name="Priest M."/>
            <person name="Raghuraman S."/>
            <person name="Rege F."/>
            <person name="Reyes R."/>
            <person name="Rise C."/>
            <person name="Rogov P."/>
            <person name="Ross K."/>
            <person name="Ryan E."/>
            <person name="Settipalli S."/>
            <person name="Shea T."/>
            <person name="Sherpa N."/>
            <person name="Shi L."/>
            <person name="Shih D."/>
            <person name="Sparrow T."/>
            <person name="Spaulding J."/>
            <person name="Stalker J."/>
            <person name="Stange-Thomann N."/>
            <person name="Stavropoulos S."/>
            <person name="Stone C."/>
            <person name="Strader C."/>
            <person name="Tesfaye S."/>
            <person name="Thomson T."/>
            <person name="Thoulutsang Y."/>
            <person name="Thoulutsang D."/>
            <person name="Topham K."/>
            <person name="Topping I."/>
            <person name="Tsamla T."/>
            <person name="Vassiliev H."/>
            <person name="Vo A."/>
            <person name="Wangchuk T."/>
            <person name="Wangdi T."/>
            <person name="Weiand M."/>
            <person name="Wilkinson J."/>
            <person name="Wilson A."/>
            <person name="Yadav S."/>
            <person name="Young G."/>
            <person name="Yu Q."/>
            <person name="Zembek L."/>
            <person name="Zhong D."/>
            <person name="Zimmer A."/>
            <person name="Zwirko Z."/>
            <person name="Jaffe D.B."/>
            <person name="Alvarez P."/>
            <person name="Brockman W."/>
            <person name="Butler J."/>
            <person name="Chin C."/>
            <person name="Gnerre S."/>
            <person name="Grabherr M."/>
            <person name="Kleber M."/>
            <person name="Mauceli E."/>
            <person name="MacCallum I."/>
        </authorList>
    </citation>
    <scope>NUCLEOTIDE SEQUENCE [LARGE SCALE GENOMIC DNA]</scope>
    <source>
        <strain evidence="2">white501</strain>
    </source>
</reference>
<evidence type="ECO:0000313" key="1">
    <source>
        <dbReference type="EMBL" id="EDX15243.1"/>
    </source>
</evidence>
<dbReference type="HOGENOM" id="CLU_2596908_0_0_1"/>
<protein>
    <submittedName>
        <fullName evidence="1">GD24424</fullName>
    </submittedName>
</protein>